<dbReference type="InterPro" id="IPR036282">
    <property type="entry name" value="Glutathione-S-Trfase_C_sf"/>
</dbReference>
<dbReference type="KEGG" id="tcz:108763184"/>
<dbReference type="UniPathway" id="UPA00662"/>
<dbReference type="InterPro" id="IPR040079">
    <property type="entry name" value="Glutathione_S-Trfase"/>
</dbReference>
<evidence type="ECO:0000256" key="2">
    <source>
        <dbReference type="ARBA" id="ARBA00007409"/>
    </source>
</evidence>
<dbReference type="AlphaFoldDB" id="A0A151J4D8"/>
<evidence type="ECO:0000313" key="7">
    <source>
        <dbReference type="Proteomes" id="UP000078492"/>
    </source>
</evidence>
<dbReference type="SFLD" id="SFLDS00019">
    <property type="entry name" value="Glutathione_Transferase_(cytos"/>
    <property type="match status" value="1"/>
</dbReference>
<keyword evidence="4" id="KW-0812">Transmembrane</keyword>
<dbReference type="SUPFAM" id="SSF47616">
    <property type="entry name" value="GST C-terminal domain-like"/>
    <property type="match status" value="1"/>
</dbReference>
<dbReference type="PANTHER" id="PTHR12782:SF5">
    <property type="entry name" value="PROSTAGLANDIN E SYNTHASE 2"/>
    <property type="match status" value="1"/>
</dbReference>
<evidence type="ECO:0000256" key="4">
    <source>
        <dbReference type="SAM" id="Phobius"/>
    </source>
</evidence>
<keyword evidence="4" id="KW-1133">Transmembrane helix</keyword>
<reference evidence="6 7" key="1">
    <citation type="submission" date="2015-09" db="EMBL/GenBank/DDBJ databases">
        <title>Trachymyrmex cornetzi WGS genome.</title>
        <authorList>
            <person name="Nygaard S."/>
            <person name="Hu H."/>
            <person name="Boomsma J."/>
            <person name="Zhang G."/>
        </authorList>
    </citation>
    <scope>NUCLEOTIDE SEQUENCE [LARGE SCALE GENOMIC DNA]</scope>
    <source>
        <strain evidence="6">Tcor2-1</strain>
        <tissue evidence="6">Whole body</tissue>
    </source>
</reference>
<dbReference type="CDD" id="cd03197">
    <property type="entry name" value="GST_C_mPGES2"/>
    <property type="match status" value="1"/>
</dbReference>
<feature type="transmembrane region" description="Helical" evidence="4">
    <location>
        <begin position="51"/>
        <end position="69"/>
    </location>
</feature>
<dbReference type="EMBL" id="KQ980151">
    <property type="protein sequence ID" value="KYN17502.1"/>
    <property type="molecule type" value="Genomic_DNA"/>
</dbReference>
<dbReference type="InterPro" id="IPR034335">
    <property type="entry name" value="PGES2_C"/>
</dbReference>
<evidence type="ECO:0000256" key="1">
    <source>
        <dbReference type="ARBA" id="ARBA00002549"/>
    </source>
</evidence>
<dbReference type="Pfam" id="PF00462">
    <property type="entry name" value="Glutaredoxin"/>
    <property type="match status" value="1"/>
</dbReference>
<name>A0A151J4D8_9HYME</name>
<dbReference type="GO" id="GO:0050220">
    <property type="term" value="F:prostaglandin-E synthase activity"/>
    <property type="evidence" value="ECO:0007669"/>
    <property type="project" value="InterPro"/>
</dbReference>
<dbReference type="GO" id="GO:0005739">
    <property type="term" value="C:mitochondrion"/>
    <property type="evidence" value="ECO:0007669"/>
    <property type="project" value="TreeGrafter"/>
</dbReference>
<dbReference type="CDD" id="cd03040">
    <property type="entry name" value="GST_N_mPGES2"/>
    <property type="match status" value="1"/>
</dbReference>
<dbReference type="Gene3D" id="1.20.1050.10">
    <property type="match status" value="1"/>
</dbReference>
<evidence type="ECO:0000256" key="3">
    <source>
        <dbReference type="ARBA" id="ARBA00023098"/>
    </source>
</evidence>
<dbReference type="OrthoDB" id="423541at2759"/>
<dbReference type="Proteomes" id="UP000078492">
    <property type="component" value="Unassembled WGS sequence"/>
</dbReference>
<dbReference type="Gene3D" id="6.20.200.30">
    <property type="match status" value="1"/>
</dbReference>
<evidence type="ECO:0000313" key="6">
    <source>
        <dbReference type="EMBL" id="KYN17502.1"/>
    </source>
</evidence>
<dbReference type="PANTHER" id="PTHR12782">
    <property type="entry name" value="MICROSOMAL PROSTAGLANDIN E SYNTHASE-2"/>
    <property type="match status" value="1"/>
</dbReference>
<dbReference type="PROSITE" id="PS00195">
    <property type="entry name" value="GLUTAREDOXIN_1"/>
    <property type="match status" value="1"/>
</dbReference>
<dbReference type="PROSITE" id="PS51354">
    <property type="entry name" value="GLUTAREDOXIN_2"/>
    <property type="match status" value="1"/>
</dbReference>
<organism evidence="6 7">
    <name type="scientific">Trachymyrmex cornetzi</name>
    <dbReference type="NCBI Taxonomy" id="471704"/>
    <lineage>
        <taxon>Eukaryota</taxon>
        <taxon>Metazoa</taxon>
        <taxon>Ecdysozoa</taxon>
        <taxon>Arthropoda</taxon>
        <taxon>Hexapoda</taxon>
        <taxon>Insecta</taxon>
        <taxon>Pterygota</taxon>
        <taxon>Neoptera</taxon>
        <taxon>Endopterygota</taxon>
        <taxon>Hymenoptera</taxon>
        <taxon>Apocrita</taxon>
        <taxon>Aculeata</taxon>
        <taxon>Formicoidea</taxon>
        <taxon>Formicidae</taxon>
        <taxon>Myrmicinae</taxon>
        <taxon>Trachymyrmex</taxon>
    </lineage>
</organism>
<gene>
    <name evidence="6" type="ORF">ALC57_10207</name>
</gene>
<dbReference type="Gene3D" id="3.40.30.10">
    <property type="entry name" value="Glutaredoxin"/>
    <property type="match status" value="1"/>
</dbReference>
<protein>
    <submittedName>
        <fullName evidence="6">Prostaglandin E synthase 2</fullName>
    </submittedName>
</protein>
<evidence type="ECO:0000259" key="5">
    <source>
        <dbReference type="Pfam" id="PF00462"/>
    </source>
</evidence>
<dbReference type="SFLD" id="SFLDG01203">
    <property type="entry name" value="Prostaglandin_E_synthase_like1"/>
    <property type="match status" value="1"/>
</dbReference>
<keyword evidence="7" id="KW-1185">Reference proteome</keyword>
<dbReference type="SFLD" id="SFLDG01182">
    <property type="entry name" value="Prostaglandin_E_synthase_like"/>
    <property type="match status" value="1"/>
</dbReference>
<dbReference type="InterPro" id="IPR034334">
    <property type="entry name" value="PGES2"/>
</dbReference>
<comment type="similarity">
    <text evidence="2">Belongs to the GST superfamily.</text>
</comment>
<dbReference type="SUPFAM" id="SSF52833">
    <property type="entry name" value="Thioredoxin-like"/>
    <property type="match status" value="1"/>
</dbReference>
<dbReference type="InterPro" id="IPR002109">
    <property type="entry name" value="Glutaredoxin"/>
</dbReference>
<dbReference type="STRING" id="471704.A0A151J4D8"/>
<dbReference type="GO" id="GO:0001516">
    <property type="term" value="P:prostaglandin biosynthetic process"/>
    <property type="evidence" value="ECO:0007669"/>
    <property type="project" value="UniProtKB-UniPathway"/>
</dbReference>
<keyword evidence="4" id="KW-0472">Membrane</keyword>
<keyword evidence="3" id="KW-0443">Lipid metabolism</keyword>
<sequence length="396" mass="45547">MAAIRNLARFTERAKFLNKCYFTSQNGTLRSFSMNGAVIGLSRETQALVKFGLISAATGVAVGAGYAYYRISETRKNIALEGTELDTVLLEHKPPITPSRKIAYSVDTTGLKLTLFQYQTCPFCCKVRAFLDYYGISYDVVEVDPVLRKEIGWSLYKKVPILLTQVEGGYQPLNDSTMIVSLLASYLYDRSQKIEEFADYYPSVGMHDETGKFKYEIINKYFLMFNNQLPKNRTMDDIIEERKWRKWADDVFVHTLSPNVYRTLDESYKTFNWFSEVGKWEEYFPTWERLLIVNVGAMAMWLIGKRLKKRHRLKNDVRQSLYDEANYWLRGIKARGTTFMGGNKPDLSDLAIYGILKSIEGCDAFQDLKTHTNIGVWYNAVKEQVDAHSGSANLSR</sequence>
<dbReference type="InterPro" id="IPR036249">
    <property type="entry name" value="Thioredoxin-like_sf"/>
</dbReference>
<accession>A0A151J4D8</accession>
<comment type="function">
    <text evidence="1">Has a glutathione-disulfide oxidoreductase activity in the presence of NADPH and glutathione reductase. Reduces low molecular weight disulfides and proteins.</text>
</comment>
<dbReference type="InterPro" id="IPR011767">
    <property type="entry name" value="GLR_AS"/>
</dbReference>
<feature type="domain" description="Glutaredoxin" evidence="5">
    <location>
        <begin position="114"/>
        <end position="154"/>
    </location>
</feature>
<proteinExistence type="inferred from homology"/>